<feature type="transmembrane region" description="Helical" evidence="11">
    <location>
        <begin position="681"/>
        <end position="702"/>
    </location>
</feature>
<keyword evidence="2" id="KW-1003">Cell membrane</keyword>
<feature type="transmembrane region" description="Helical" evidence="11">
    <location>
        <begin position="505"/>
        <end position="528"/>
    </location>
</feature>
<evidence type="ECO:0000256" key="11">
    <source>
        <dbReference type="SAM" id="Phobius"/>
    </source>
</evidence>
<dbReference type="PROSITE" id="PS00981">
    <property type="entry name" value="G_PROTEIN_RECEP_F3_3"/>
    <property type="match status" value="1"/>
</dbReference>
<evidence type="ECO:0000256" key="8">
    <source>
        <dbReference type="ARBA" id="ARBA00023180"/>
    </source>
</evidence>
<feature type="region of interest" description="Disordered" evidence="10">
    <location>
        <begin position="820"/>
        <end position="866"/>
    </location>
</feature>
<evidence type="ECO:0000256" key="6">
    <source>
        <dbReference type="ARBA" id="ARBA00023136"/>
    </source>
</evidence>
<dbReference type="CDD" id="cd15047">
    <property type="entry name" value="7tmC_GABA-B-like"/>
    <property type="match status" value="1"/>
</dbReference>
<reference evidence="13 14" key="1">
    <citation type="submission" date="2022-05" db="EMBL/GenBank/DDBJ databases">
        <authorList>
            <consortium name="Genoscope - CEA"/>
            <person name="William W."/>
        </authorList>
    </citation>
    <scope>NUCLEOTIDE SEQUENCE [LARGE SCALE GENOMIC DNA]</scope>
</reference>
<dbReference type="Gene3D" id="3.40.50.2300">
    <property type="match status" value="2"/>
</dbReference>
<feature type="domain" description="G-protein coupled receptors family 3 profile" evidence="12">
    <location>
        <begin position="541"/>
        <end position="773"/>
    </location>
</feature>
<dbReference type="PRINTS" id="PR01176">
    <property type="entry name" value="GABABRECEPTR"/>
</dbReference>
<keyword evidence="3 11" id="KW-0812">Transmembrane</keyword>
<keyword evidence="7" id="KW-0675">Receptor</keyword>
<comment type="subcellular location">
    <subcellularLocation>
        <location evidence="1">Cell membrane</location>
        <topology evidence="1">Multi-pass membrane protein</topology>
    </subcellularLocation>
</comment>
<accession>A0AAU9VMP4</accession>
<evidence type="ECO:0000259" key="12">
    <source>
        <dbReference type="PROSITE" id="PS50259"/>
    </source>
</evidence>
<protein>
    <recommendedName>
        <fullName evidence="12">G-protein coupled receptors family 3 profile domain-containing protein</fullName>
    </recommendedName>
</protein>
<dbReference type="InterPro" id="IPR002455">
    <property type="entry name" value="GPCR3_GABA-B"/>
</dbReference>
<evidence type="ECO:0000256" key="9">
    <source>
        <dbReference type="ARBA" id="ARBA00023224"/>
    </source>
</evidence>
<feature type="transmembrane region" description="Helical" evidence="11">
    <location>
        <begin position="722"/>
        <end position="743"/>
    </location>
</feature>
<evidence type="ECO:0000256" key="3">
    <source>
        <dbReference type="ARBA" id="ARBA00022692"/>
    </source>
</evidence>
<dbReference type="PANTHER" id="PTHR10519">
    <property type="entry name" value="GABA-B RECEPTOR"/>
    <property type="match status" value="1"/>
</dbReference>
<keyword evidence="5" id="KW-0297">G-protein coupled receptor</keyword>
<evidence type="ECO:0000256" key="7">
    <source>
        <dbReference type="ARBA" id="ARBA00023170"/>
    </source>
</evidence>
<proteinExistence type="predicted"/>
<dbReference type="GO" id="GO:0038039">
    <property type="term" value="C:G protein-coupled receptor heterodimeric complex"/>
    <property type="evidence" value="ECO:0007669"/>
    <property type="project" value="TreeGrafter"/>
</dbReference>
<dbReference type="PANTHER" id="PTHR10519:SF74">
    <property type="entry name" value="GAMMA-AMINOBUTYRIC ACID TYPE B RECEPTOR SUBUNIT 2"/>
    <property type="match status" value="1"/>
</dbReference>
<gene>
    <name evidence="13" type="ORF">PMEA_00000176</name>
</gene>
<dbReference type="PROSITE" id="PS50259">
    <property type="entry name" value="G_PROTEIN_RECEP_F3_4"/>
    <property type="match status" value="1"/>
</dbReference>
<keyword evidence="9" id="KW-0807">Transducer</keyword>
<organism evidence="13 14">
    <name type="scientific">Pocillopora meandrina</name>
    <dbReference type="NCBI Taxonomy" id="46732"/>
    <lineage>
        <taxon>Eukaryota</taxon>
        <taxon>Metazoa</taxon>
        <taxon>Cnidaria</taxon>
        <taxon>Anthozoa</taxon>
        <taxon>Hexacorallia</taxon>
        <taxon>Scleractinia</taxon>
        <taxon>Astrocoeniina</taxon>
        <taxon>Pocilloporidae</taxon>
        <taxon>Pocillopora</taxon>
    </lineage>
</organism>
<evidence type="ECO:0000313" key="13">
    <source>
        <dbReference type="EMBL" id="CAH3031473.1"/>
    </source>
</evidence>
<feature type="transmembrane region" description="Helical" evidence="11">
    <location>
        <begin position="623"/>
        <end position="644"/>
    </location>
</feature>
<dbReference type="Pfam" id="PF00003">
    <property type="entry name" value="7tm_3"/>
    <property type="match status" value="1"/>
</dbReference>
<keyword evidence="4 11" id="KW-1133">Transmembrane helix</keyword>
<feature type="transmembrane region" description="Helical" evidence="11">
    <location>
        <begin position="749"/>
        <end position="769"/>
    </location>
</feature>
<dbReference type="EMBL" id="CALNXJ010000001">
    <property type="protein sequence ID" value="CAH3031473.1"/>
    <property type="molecule type" value="Genomic_DNA"/>
</dbReference>
<dbReference type="InterPro" id="IPR017978">
    <property type="entry name" value="GPCR_3_C"/>
</dbReference>
<dbReference type="AlphaFoldDB" id="A0AAU9VMP4"/>
<dbReference type="InterPro" id="IPR000337">
    <property type="entry name" value="GPCR_3"/>
</dbReference>
<evidence type="ECO:0000256" key="4">
    <source>
        <dbReference type="ARBA" id="ARBA00022989"/>
    </source>
</evidence>
<dbReference type="GO" id="GO:0004965">
    <property type="term" value="F:G protein-coupled GABA receptor activity"/>
    <property type="evidence" value="ECO:0007669"/>
    <property type="project" value="InterPro"/>
</dbReference>
<dbReference type="InterPro" id="IPR017979">
    <property type="entry name" value="GPCR_3_CS"/>
</dbReference>
<evidence type="ECO:0000256" key="5">
    <source>
        <dbReference type="ARBA" id="ARBA00023040"/>
    </source>
</evidence>
<dbReference type="PRINTS" id="PR01177">
    <property type="entry name" value="GABAB1RECPTR"/>
</dbReference>
<dbReference type="Pfam" id="PF01094">
    <property type="entry name" value="ANF_receptor"/>
    <property type="match status" value="1"/>
</dbReference>
<name>A0AAU9VMP4_9CNID</name>
<evidence type="ECO:0000256" key="10">
    <source>
        <dbReference type="SAM" id="MobiDB-lite"/>
    </source>
</evidence>
<feature type="transmembrane region" description="Helical" evidence="11">
    <location>
        <begin position="548"/>
        <end position="571"/>
    </location>
</feature>
<evidence type="ECO:0000256" key="2">
    <source>
        <dbReference type="ARBA" id="ARBA00022475"/>
    </source>
</evidence>
<dbReference type="PRINTS" id="PR00248">
    <property type="entry name" value="GPCRMGR"/>
</dbReference>
<keyword evidence="8" id="KW-0325">Glycoprotein</keyword>
<dbReference type="SUPFAM" id="SSF53822">
    <property type="entry name" value="Periplasmic binding protein-like I"/>
    <property type="match status" value="1"/>
</dbReference>
<comment type="caution">
    <text evidence="13">The sequence shown here is derived from an EMBL/GenBank/DDBJ whole genome shotgun (WGS) entry which is preliminary data.</text>
</comment>
<feature type="transmembrane region" description="Helical" evidence="11">
    <location>
        <begin position="583"/>
        <end position="602"/>
    </location>
</feature>
<evidence type="ECO:0000313" key="14">
    <source>
        <dbReference type="Proteomes" id="UP001159428"/>
    </source>
</evidence>
<dbReference type="InterPro" id="IPR001828">
    <property type="entry name" value="ANF_lig-bd_rcpt"/>
</dbReference>
<keyword evidence="6 11" id="KW-0472">Membrane</keyword>
<dbReference type="Proteomes" id="UP001159428">
    <property type="component" value="Unassembled WGS sequence"/>
</dbReference>
<evidence type="ECO:0000256" key="1">
    <source>
        <dbReference type="ARBA" id="ARBA00004651"/>
    </source>
</evidence>
<dbReference type="GO" id="GO:0007214">
    <property type="term" value="P:gamma-aminobutyric acid signaling pathway"/>
    <property type="evidence" value="ECO:0007669"/>
    <property type="project" value="TreeGrafter"/>
</dbReference>
<dbReference type="InterPro" id="IPR028082">
    <property type="entry name" value="Peripla_BP_I"/>
</dbReference>
<keyword evidence="14" id="KW-1185">Reference proteome</keyword>
<sequence>MRMHRVNGGDRDRDRVALKPICQQGATCPLRINISDMRSTGVYSTLGILCVVLSLKRCNANKTELIIGSLERSEDKDRGAQLGITHAIHVAKNSSSLKEFLKKYEIRIVSYYTRGDVTSSINSATYALRYRMGGFPLLLLGPQTSSEASTVLMIARYYRKLMVTYLKTTSDDSERRDPYGFTFAPTQLTYIKTVLKIMNHFKWKRFAIVYDFLETQGLYVKNVESLMMNTDSTIIGHEAINTGEVNFRSRNQDTQDKLRKLKDLDSKIFYGAFSSRGASLMFCEVFKMGLFGPDFVWILHPNAGNVDQWALYANVERLKNRSGLCTKEQYQRVAERILILDENIIYRSDENTTTASGLTLRQIFNASDVGALSKSQKIRMAIAFDTMWGVMLALKESSKELPLKQNVKNFLGNGTITKTIKLKLRNVSFEGLTGAVSFTKNGERSGILIIRQYQADRRALVPIGEYHIIQDKFVVYDEVKDSLWKDNYQPMDHSQRELEFMKIQLPLIAAMWGFAAIGIACSSGFLCFNIRNRKKSVIKISSPNLNSIIAMGCMMCYAAVILIGLDARFLYLEEYTFVCNARSAVLCIGYSLSFGAMFSKTWRVHKIFTAGLSRDKMAIKDSHLLVTIAALLMIDVVFLSFWILTDPLQAKILTFEERASLENHIVTIPALYQCTCRYKTYFLAFVFTYKGLLLLFGIFLAWETRNVAIPALNDSKHIGMSVYNVFVLSIIGASVSLAFEGSVHHEAPYAILSTCLIMSTSVTLLLVFVPKIYQFRTKVNEATQSIRVRELMEGQIFHSICRATQTDLGVSELKAEADEAFSSSDEIPQEASDEKNGCGIQPVKLISERSTGQKDKAAKTPGPVTS</sequence>